<dbReference type="HAMAP" id="MF_00410">
    <property type="entry name" value="Ribosomal_eL31"/>
    <property type="match status" value="1"/>
</dbReference>
<dbReference type="PROSITE" id="PS01144">
    <property type="entry name" value="RIBOSOMAL_L31E"/>
    <property type="match status" value="1"/>
</dbReference>
<evidence type="ECO:0000256" key="4">
    <source>
        <dbReference type="ARBA" id="ARBA00035230"/>
    </source>
</evidence>
<name>A0A8J8PCK2_9ARCH</name>
<dbReference type="InterPro" id="IPR020052">
    <property type="entry name" value="Ribosomal_eL31_CS"/>
</dbReference>
<dbReference type="PANTHER" id="PTHR10956">
    <property type="entry name" value="60S RIBOSOMAL PROTEIN L31"/>
    <property type="match status" value="1"/>
</dbReference>
<dbReference type="Gene3D" id="3.10.440.10">
    <property type="match status" value="1"/>
</dbReference>
<gene>
    <name evidence="5" type="primary">rpl31e</name>
    <name evidence="6" type="ORF">A3207_08530</name>
</gene>
<dbReference type="InterPro" id="IPR023621">
    <property type="entry name" value="Ribosomal_eL31_dom_sf"/>
</dbReference>
<dbReference type="Pfam" id="PF01198">
    <property type="entry name" value="Ribosomal_L31e"/>
    <property type="match status" value="1"/>
</dbReference>
<evidence type="ECO:0000256" key="2">
    <source>
        <dbReference type="ARBA" id="ARBA00022980"/>
    </source>
</evidence>
<dbReference type="InterPro" id="IPR000054">
    <property type="entry name" value="Ribosomal_eL31"/>
</dbReference>
<evidence type="ECO:0000256" key="5">
    <source>
        <dbReference type="HAMAP-Rule" id="MF_00410"/>
    </source>
</evidence>
<dbReference type="GO" id="GO:0022625">
    <property type="term" value="C:cytosolic large ribosomal subunit"/>
    <property type="evidence" value="ECO:0007669"/>
    <property type="project" value="TreeGrafter"/>
</dbReference>
<reference evidence="6" key="1">
    <citation type="submission" date="2016-03" db="EMBL/GenBank/DDBJ databases">
        <authorList>
            <person name="Borrel G."/>
            <person name="Mccann A."/>
            <person name="O'Toole P.W."/>
        </authorList>
    </citation>
    <scope>NUCLEOTIDE SEQUENCE</scope>
    <source>
        <strain evidence="6">183</strain>
    </source>
</reference>
<keyword evidence="3 5" id="KW-0687">Ribonucleoprotein</keyword>
<sequence>MVDNMDERIINITLRKTRAVPRTQRARRAISELRSNVARHMKVSEDDVWIDKGLNEAIWARGITNPPIHITVKAVKFEDDLVEVSLPDNSVASN</sequence>
<proteinExistence type="inferred from homology"/>
<comment type="similarity">
    <text evidence="1 5">Belongs to the eukaryotic ribosomal protein eL31 family.</text>
</comment>
<keyword evidence="2 5" id="KW-0689">Ribosomal protein</keyword>
<dbReference type="AlphaFoldDB" id="A0A8J8PCK2"/>
<dbReference type="CDD" id="cd00463">
    <property type="entry name" value="Ribosomal_L31e"/>
    <property type="match status" value="1"/>
</dbReference>
<evidence type="ECO:0000313" key="6">
    <source>
        <dbReference type="EMBL" id="TQS81396.1"/>
    </source>
</evidence>
<accession>A0A8J8PCK2</accession>
<dbReference type="NCBIfam" id="NF002258">
    <property type="entry name" value="PRK01192.1-1"/>
    <property type="match status" value="1"/>
</dbReference>
<protein>
    <recommendedName>
        <fullName evidence="4 5">Large ribosomal subunit protein eL31</fullName>
    </recommendedName>
</protein>
<dbReference type="PANTHER" id="PTHR10956:SF0">
    <property type="entry name" value="60S RIBOSOMAL PROTEIN L31"/>
    <property type="match status" value="1"/>
</dbReference>
<dbReference type="Proteomes" id="UP000752814">
    <property type="component" value="Unassembled WGS sequence"/>
</dbReference>
<organism evidence="6 7">
    <name type="scientific">Candidatus Methanomassiliicoccus intestinalis</name>
    <dbReference type="NCBI Taxonomy" id="1406512"/>
    <lineage>
        <taxon>Archaea</taxon>
        <taxon>Methanobacteriati</taxon>
        <taxon>Thermoplasmatota</taxon>
        <taxon>Thermoplasmata</taxon>
        <taxon>Methanomassiliicoccales</taxon>
        <taxon>Methanomassiliicoccaceae</taxon>
        <taxon>Methanomassiliicoccus</taxon>
    </lineage>
</organism>
<evidence type="ECO:0000256" key="3">
    <source>
        <dbReference type="ARBA" id="ARBA00023274"/>
    </source>
</evidence>
<dbReference type="GO" id="GO:0002181">
    <property type="term" value="P:cytoplasmic translation"/>
    <property type="evidence" value="ECO:0007669"/>
    <property type="project" value="TreeGrafter"/>
</dbReference>
<dbReference type="EMBL" id="LVVT01000023">
    <property type="protein sequence ID" value="TQS81396.1"/>
    <property type="molecule type" value="Genomic_DNA"/>
</dbReference>
<dbReference type="SMART" id="SM01380">
    <property type="entry name" value="Ribosomal_L31e"/>
    <property type="match status" value="1"/>
</dbReference>
<comment type="caution">
    <text evidence="6">The sequence shown here is derived from an EMBL/GenBank/DDBJ whole genome shotgun (WGS) entry which is preliminary data.</text>
</comment>
<dbReference type="SUPFAM" id="SSF54575">
    <property type="entry name" value="Ribosomal protein L31e"/>
    <property type="match status" value="1"/>
</dbReference>
<evidence type="ECO:0000256" key="1">
    <source>
        <dbReference type="ARBA" id="ARBA00010808"/>
    </source>
</evidence>
<dbReference type="GO" id="GO:0003735">
    <property type="term" value="F:structural constituent of ribosome"/>
    <property type="evidence" value="ECO:0007669"/>
    <property type="project" value="InterPro"/>
</dbReference>
<evidence type="ECO:0000313" key="7">
    <source>
        <dbReference type="Proteomes" id="UP000752814"/>
    </source>
</evidence>